<accession>A0AAW5TFT9</accession>
<dbReference type="PROSITE" id="PS51318">
    <property type="entry name" value="TAT"/>
    <property type="match status" value="1"/>
</dbReference>
<dbReference type="InterPro" id="IPR006311">
    <property type="entry name" value="TAT_signal"/>
</dbReference>
<sequence>MFKRKRFMALCATTLAGISALGSFAPMAASADVAKNGDTVVTYEGAPKPAEWGLSVPATVKLDKDAKTQYNGAPIKFGNLQVAIVDENGTNFKDSTKDHNFEIVPKGTNFNDSGLSTIKSADGSIERVYYSLALKQGQAAPTDDMNYANSGHWARTTIETKADGSNVNPTVDYQIGIGANGLASVSTQLTDTISWTATEKTS</sequence>
<dbReference type="EMBL" id="JAOQNN010000001">
    <property type="protein sequence ID" value="MCW2279865.1"/>
    <property type="molecule type" value="Genomic_DNA"/>
</dbReference>
<comment type="caution">
    <text evidence="2">The sequence shown here is derived from an EMBL/GenBank/DDBJ whole genome shotgun (WGS) entry which is preliminary data.</text>
</comment>
<name>A0AAW5TFT9_9LACT</name>
<feature type="signal peptide" evidence="1">
    <location>
        <begin position="1"/>
        <end position="31"/>
    </location>
</feature>
<dbReference type="Proteomes" id="UP001207687">
    <property type="component" value="Unassembled WGS sequence"/>
</dbReference>
<evidence type="ECO:0008006" key="4">
    <source>
        <dbReference type="Google" id="ProtNLM"/>
    </source>
</evidence>
<evidence type="ECO:0000313" key="2">
    <source>
        <dbReference type="EMBL" id="MCW2279865.1"/>
    </source>
</evidence>
<proteinExistence type="predicted"/>
<reference evidence="2" key="1">
    <citation type="submission" date="2023-08" db="EMBL/GenBank/DDBJ databases">
        <title>Genomic analyses of the natural microbiome of Caenorhabditis elegans.</title>
        <authorList>
            <person name="Samuel B."/>
        </authorList>
    </citation>
    <scope>NUCLEOTIDE SEQUENCE</scope>
    <source>
        <strain evidence="2">BIGb0220</strain>
    </source>
</reference>
<dbReference type="RefSeq" id="WP_264653655.1">
    <property type="nucleotide sequence ID" value="NZ_JAOQNN010000001.1"/>
</dbReference>
<gene>
    <name evidence="2" type="ORF">M2256_000323</name>
</gene>
<evidence type="ECO:0000313" key="3">
    <source>
        <dbReference type="Proteomes" id="UP001207687"/>
    </source>
</evidence>
<protein>
    <recommendedName>
        <fullName evidence="4">WxL domain-containing protein</fullName>
    </recommendedName>
</protein>
<keyword evidence="1" id="KW-0732">Signal</keyword>
<evidence type="ECO:0000256" key="1">
    <source>
        <dbReference type="SAM" id="SignalP"/>
    </source>
</evidence>
<organism evidence="2 3">
    <name type="scientific">Lactococcus lactis</name>
    <dbReference type="NCBI Taxonomy" id="1358"/>
    <lineage>
        <taxon>Bacteria</taxon>
        <taxon>Bacillati</taxon>
        <taxon>Bacillota</taxon>
        <taxon>Bacilli</taxon>
        <taxon>Lactobacillales</taxon>
        <taxon>Streptococcaceae</taxon>
        <taxon>Lactococcus</taxon>
    </lineage>
</organism>
<dbReference type="AlphaFoldDB" id="A0AAW5TFT9"/>
<feature type="chain" id="PRO_5043666689" description="WxL domain-containing protein" evidence="1">
    <location>
        <begin position="32"/>
        <end position="202"/>
    </location>
</feature>